<dbReference type="AlphaFoldDB" id="A0A7R8ZQK6"/>
<name>A0A7R8ZQK6_9CRUS</name>
<accession>A0A7R8ZQK6</accession>
<evidence type="ECO:0000313" key="1">
    <source>
        <dbReference type="EMBL" id="CAD7227952.1"/>
    </source>
</evidence>
<gene>
    <name evidence="1" type="ORF">CTOB1V02_LOCUS5845</name>
</gene>
<sequence length="136" mass="15307">MFWEIALVLTTMLRQIVGAPYVDHGDYGEIPPDWMPDWIQSAAGHDYDYDMPTEPSCFPKSRLNRCCEGFPQVSFGSHPSAEANSRVAQNKYRAMGTTAATATALNSSDTVSIRERRATRLRRTRIQTMTHAQPIN</sequence>
<dbReference type="EMBL" id="OB661319">
    <property type="protein sequence ID" value="CAD7227952.1"/>
    <property type="molecule type" value="Genomic_DNA"/>
</dbReference>
<proteinExistence type="predicted"/>
<reference evidence="1" key="1">
    <citation type="submission" date="2020-11" db="EMBL/GenBank/DDBJ databases">
        <authorList>
            <person name="Tran Van P."/>
        </authorList>
    </citation>
    <scope>NUCLEOTIDE SEQUENCE</scope>
</reference>
<organism evidence="1">
    <name type="scientific">Cyprideis torosa</name>
    <dbReference type="NCBI Taxonomy" id="163714"/>
    <lineage>
        <taxon>Eukaryota</taxon>
        <taxon>Metazoa</taxon>
        <taxon>Ecdysozoa</taxon>
        <taxon>Arthropoda</taxon>
        <taxon>Crustacea</taxon>
        <taxon>Oligostraca</taxon>
        <taxon>Ostracoda</taxon>
        <taxon>Podocopa</taxon>
        <taxon>Podocopida</taxon>
        <taxon>Cytherocopina</taxon>
        <taxon>Cytheroidea</taxon>
        <taxon>Cytherideidae</taxon>
        <taxon>Cyprideis</taxon>
    </lineage>
</organism>
<protein>
    <submittedName>
        <fullName evidence="1">Uncharacterized protein</fullName>
    </submittedName>
</protein>